<protein>
    <recommendedName>
        <fullName evidence="1">ZP domain-containing protein</fullName>
    </recommendedName>
</protein>
<dbReference type="InterPro" id="IPR001507">
    <property type="entry name" value="ZP_dom"/>
</dbReference>
<organism evidence="2 3">
    <name type="scientific">Stegodyphus mimosarum</name>
    <name type="common">African social velvet spider</name>
    <dbReference type="NCBI Taxonomy" id="407821"/>
    <lineage>
        <taxon>Eukaryota</taxon>
        <taxon>Metazoa</taxon>
        <taxon>Ecdysozoa</taxon>
        <taxon>Arthropoda</taxon>
        <taxon>Chelicerata</taxon>
        <taxon>Arachnida</taxon>
        <taxon>Araneae</taxon>
        <taxon>Araneomorphae</taxon>
        <taxon>Entelegynae</taxon>
        <taxon>Eresoidea</taxon>
        <taxon>Eresidae</taxon>
        <taxon>Stegodyphus</taxon>
    </lineage>
</organism>
<proteinExistence type="predicted"/>
<dbReference type="PROSITE" id="PS51034">
    <property type="entry name" value="ZP_2"/>
    <property type="match status" value="1"/>
</dbReference>
<accession>A0A087TJ27</accession>
<evidence type="ECO:0000313" key="3">
    <source>
        <dbReference type="Proteomes" id="UP000054359"/>
    </source>
</evidence>
<dbReference type="EMBL" id="KK115430">
    <property type="protein sequence ID" value="KFM65116.1"/>
    <property type="molecule type" value="Genomic_DNA"/>
</dbReference>
<feature type="non-terminal residue" evidence="2">
    <location>
        <position position="38"/>
    </location>
</feature>
<name>A0A087TJ27_STEMI</name>
<keyword evidence="3" id="KW-1185">Reference proteome</keyword>
<gene>
    <name evidence="2" type="ORF">X975_14283</name>
</gene>
<dbReference type="Proteomes" id="UP000054359">
    <property type="component" value="Unassembled WGS sequence"/>
</dbReference>
<dbReference type="AlphaFoldDB" id="A0A087TJ27"/>
<evidence type="ECO:0000313" key="2">
    <source>
        <dbReference type="EMBL" id="KFM65116.1"/>
    </source>
</evidence>
<reference evidence="2 3" key="1">
    <citation type="submission" date="2013-11" db="EMBL/GenBank/DDBJ databases">
        <title>Genome sequencing of Stegodyphus mimosarum.</title>
        <authorList>
            <person name="Bechsgaard J."/>
        </authorList>
    </citation>
    <scope>NUCLEOTIDE SEQUENCE [LARGE SCALE GENOMIC DNA]</scope>
</reference>
<evidence type="ECO:0000259" key="1">
    <source>
        <dbReference type="PROSITE" id="PS51034"/>
    </source>
</evidence>
<sequence length="38" mass="4450">MILDVYIYNQSSANDKRIIFRCHIMMCKGMTHTNICNA</sequence>
<feature type="domain" description="ZP" evidence="1">
    <location>
        <begin position="1"/>
        <end position="38"/>
    </location>
</feature>